<feature type="region of interest" description="Disordered" evidence="2">
    <location>
        <begin position="93"/>
        <end position="207"/>
    </location>
</feature>
<feature type="domain" description="Kri1-like C-terminal" evidence="3">
    <location>
        <begin position="456"/>
        <end position="533"/>
    </location>
</feature>
<evidence type="ECO:0000256" key="1">
    <source>
        <dbReference type="ARBA" id="ARBA00007473"/>
    </source>
</evidence>
<feature type="region of interest" description="Disordered" evidence="2">
    <location>
        <begin position="23"/>
        <end position="59"/>
    </location>
</feature>
<comment type="similarity">
    <text evidence="1">Belongs to the KRI1 family.</text>
</comment>
<feature type="compositionally biased region" description="Basic and acidic residues" evidence="2">
    <location>
        <begin position="570"/>
        <end position="590"/>
    </location>
</feature>
<evidence type="ECO:0000313" key="4">
    <source>
        <dbReference type="EMBL" id="KAJ8902283.1"/>
    </source>
</evidence>
<evidence type="ECO:0000313" key="5">
    <source>
        <dbReference type="Proteomes" id="UP001157974"/>
    </source>
</evidence>
<feature type="compositionally biased region" description="Low complexity" evidence="2">
    <location>
        <begin position="436"/>
        <end position="447"/>
    </location>
</feature>
<dbReference type="EMBL" id="JAMWBK010000009">
    <property type="protein sequence ID" value="KAJ8902283.1"/>
    <property type="molecule type" value="Genomic_DNA"/>
</dbReference>
<proteinExistence type="inferred from homology"/>
<dbReference type="AlphaFoldDB" id="A0AAV8UIE8"/>
<name>A0AAV8UIE8_9RHOD</name>
<dbReference type="GO" id="GO:0030686">
    <property type="term" value="C:90S preribosome"/>
    <property type="evidence" value="ECO:0007669"/>
    <property type="project" value="TreeGrafter"/>
</dbReference>
<gene>
    <name evidence="4" type="ORF">NDN08_006690</name>
</gene>
<feature type="compositionally biased region" description="Basic and acidic residues" evidence="2">
    <location>
        <begin position="131"/>
        <end position="146"/>
    </location>
</feature>
<feature type="region of interest" description="Disordered" evidence="2">
    <location>
        <begin position="328"/>
        <end position="350"/>
    </location>
</feature>
<comment type="caution">
    <text evidence="4">The sequence shown here is derived from an EMBL/GenBank/DDBJ whole genome shotgun (WGS) entry which is preliminary data.</text>
</comment>
<sequence>MPRKKKNAGSGLQINEAYAEEFERKKRKQELHRANSLGIDLNDDQDEAFSSTSESEDDNAVLLTKKIDQRIGETLQAIRSKDARVYDKNVKFFQDVEPEGEDGADPTSTQELGSDDEPVAGWDADEDDDVPERLTIKDYVRKEILEKGTLAESSSSEDEDDGQQEKSNSKVYDSEQKQLKDAIAEGLEEPDDDSDDSEDNFFKVKKITDEERLAEEKDYEHFALVRSRNLGKQRGEEYLLHSYLEKETTDDKERFLRDFIMNNGWLDKNKGAPPDASTYDIEIDNVKVEEEEEFLDQQDAAERSHNFRFEEDKGTNIVSYSRKVDDSARRVDDRRKQQRERKRLLKEQKKQEKLEEINRLKNLKKVEINERLKQLEQTSGGVQFDDFDLDEDFDPDKFAEKMAQKFGEDYYGQDEDKTVHPFQGESLLEDLGGSDAANGKAGNKGANHGQELEDEKLGALVEEYYDIDASKYMEREELKFKYKTVEPENYGLTMEQILTTDDQELNRIMPLKRLAPYRVGKAQKSKKRFSGSIGKTEKSSRKTTAKQKSTGSATVEKGSKKSKNRNMSSKGEKEGIQERTNRDRERGESKPKKRKKHKRKSDIPLSESRMAAYHS</sequence>
<dbReference type="PANTHER" id="PTHR14490">
    <property type="entry name" value="ZINC FINGER, ZZ TYPE"/>
    <property type="match status" value="1"/>
</dbReference>
<reference evidence="4 5" key="1">
    <citation type="journal article" date="2023" name="Nat. Commun.">
        <title>Origin of minicircular mitochondrial genomes in red algae.</title>
        <authorList>
            <person name="Lee Y."/>
            <person name="Cho C.H."/>
            <person name="Lee Y.M."/>
            <person name="Park S.I."/>
            <person name="Yang J.H."/>
            <person name="West J.A."/>
            <person name="Bhattacharya D."/>
            <person name="Yoon H.S."/>
        </authorList>
    </citation>
    <scope>NUCLEOTIDE SEQUENCE [LARGE SCALE GENOMIC DNA]</scope>
    <source>
        <strain evidence="4 5">CCMP1338</strain>
        <tissue evidence="4">Whole cell</tissue>
    </source>
</reference>
<evidence type="ECO:0000256" key="2">
    <source>
        <dbReference type="SAM" id="MobiDB-lite"/>
    </source>
</evidence>
<dbReference type="PROSITE" id="PS00018">
    <property type="entry name" value="EF_HAND_1"/>
    <property type="match status" value="1"/>
</dbReference>
<accession>A0AAV8UIE8</accession>
<dbReference type="Pfam" id="PF05178">
    <property type="entry name" value="Kri1"/>
    <property type="match status" value="1"/>
</dbReference>
<feature type="compositionally biased region" description="Acidic residues" evidence="2">
    <location>
        <begin position="113"/>
        <end position="130"/>
    </location>
</feature>
<dbReference type="InterPro" id="IPR018247">
    <property type="entry name" value="EF_Hand_1_Ca_BS"/>
</dbReference>
<feature type="region of interest" description="Disordered" evidence="2">
    <location>
        <begin position="428"/>
        <end position="451"/>
    </location>
</feature>
<evidence type="ECO:0000259" key="3">
    <source>
        <dbReference type="Pfam" id="PF12936"/>
    </source>
</evidence>
<dbReference type="GO" id="GO:0000447">
    <property type="term" value="P:endonucleolytic cleavage in ITS1 to separate SSU-rRNA from 5.8S rRNA and LSU-rRNA from tricistronic rRNA transcript (SSU-rRNA, 5.8S rRNA, LSU-rRNA)"/>
    <property type="evidence" value="ECO:0007669"/>
    <property type="project" value="TreeGrafter"/>
</dbReference>
<protein>
    <recommendedName>
        <fullName evidence="3">Kri1-like C-terminal domain-containing protein</fullName>
    </recommendedName>
</protein>
<dbReference type="GO" id="GO:0005730">
    <property type="term" value="C:nucleolus"/>
    <property type="evidence" value="ECO:0007669"/>
    <property type="project" value="TreeGrafter"/>
</dbReference>
<feature type="compositionally biased region" description="Basic and acidic residues" evidence="2">
    <location>
        <begin position="163"/>
        <end position="183"/>
    </location>
</feature>
<feature type="region of interest" description="Disordered" evidence="2">
    <location>
        <begin position="517"/>
        <end position="615"/>
    </location>
</feature>
<dbReference type="PANTHER" id="PTHR14490:SF5">
    <property type="entry name" value="PROTEIN KRI1 HOMOLOG"/>
    <property type="match status" value="1"/>
</dbReference>
<dbReference type="Proteomes" id="UP001157974">
    <property type="component" value="Unassembled WGS sequence"/>
</dbReference>
<keyword evidence="5" id="KW-1185">Reference proteome</keyword>
<feature type="compositionally biased region" description="Acidic residues" evidence="2">
    <location>
        <begin position="186"/>
        <end position="199"/>
    </location>
</feature>
<dbReference type="Pfam" id="PF12936">
    <property type="entry name" value="Kri1_C"/>
    <property type="match status" value="1"/>
</dbReference>
<dbReference type="InterPro" id="IPR018034">
    <property type="entry name" value="Kri1"/>
</dbReference>
<dbReference type="InterPro" id="IPR024626">
    <property type="entry name" value="Kri1-like_C"/>
</dbReference>
<organism evidence="4 5">
    <name type="scientific">Rhodosorus marinus</name>
    <dbReference type="NCBI Taxonomy" id="101924"/>
    <lineage>
        <taxon>Eukaryota</taxon>
        <taxon>Rhodophyta</taxon>
        <taxon>Stylonematophyceae</taxon>
        <taxon>Stylonematales</taxon>
        <taxon>Stylonemataceae</taxon>
        <taxon>Rhodosorus</taxon>
    </lineage>
</organism>
<feature type="compositionally biased region" description="Basic residues" evidence="2">
    <location>
        <begin position="591"/>
        <end position="600"/>
    </location>
</feature>